<dbReference type="InterPro" id="IPR052017">
    <property type="entry name" value="TSUP"/>
</dbReference>
<comment type="similarity">
    <text evidence="2 8">Belongs to the 4-toluene sulfonate uptake permease (TSUP) (TC 2.A.102) family.</text>
</comment>
<proteinExistence type="inferred from homology"/>
<feature type="transmembrane region" description="Helical" evidence="8">
    <location>
        <begin position="203"/>
        <end position="222"/>
    </location>
</feature>
<reference evidence="10" key="1">
    <citation type="submission" date="2017-09" db="EMBL/GenBank/DDBJ databases">
        <authorList>
            <person name="Regsiter A."/>
            <person name="William W."/>
        </authorList>
    </citation>
    <scope>NUCLEOTIDE SEQUENCE [LARGE SCALE GENOMIC DNA]</scope>
    <source>
        <strain evidence="10">500-1</strain>
    </source>
</reference>
<feature type="transmembrane region" description="Helical" evidence="8">
    <location>
        <begin position="77"/>
        <end position="98"/>
    </location>
</feature>
<dbReference type="PANTHER" id="PTHR30269">
    <property type="entry name" value="TRANSMEMBRANE PROTEIN YFCA"/>
    <property type="match status" value="1"/>
</dbReference>
<evidence type="ECO:0000256" key="2">
    <source>
        <dbReference type="ARBA" id="ARBA00009142"/>
    </source>
</evidence>
<feature type="transmembrane region" description="Helical" evidence="8">
    <location>
        <begin position="105"/>
        <end position="123"/>
    </location>
</feature>
<dbReference type="KEGG" id="pprf:DPRO_0303"/>
<accession>A0A2C8F493</accession>
<evidence type="ECO:0000256" key="6">
    <source>
        <dbReference type="ARBA" id="ARBA00022989"/>
    </source>
</evidence>
<protein>
    <recommendedName>
        <fullName evidence="8">Probable membrane transporter protein</fullName>
    </recommendedName>
</protein>
<dbReference type="AlphaFoldDB" id="A0A2C8F493"/>
<keyword evidence="5 8" id="KW-0812">Transmembrane</keyword>
<feature type="transmembrane region" description="Helical" evidence="8">
    <location>
        <begin position="52"/>
        <end position="71"/>
    </location>
</feature>
<evidence type="ECO:0000256" key="8">
    <source>
        <dbReference type="RuleBase" id="RU363041"/>
    </source>
</evidence>
<keyword evidence="10" id="KW-1185">Reference proteome</keyword>
<feature type="transmembrane region" description="Helical" evidence="8">
    <location>
        <begin position="15"/>
        <end position="40"/>
    </location>
</feature>
<evidence type="ECO:0000256" key="3">
    <source>
        <dbReference type="ARBA" id="ARBA00022448"/>
    </source>
</evidence>
<evidence type="ECO:0000256" key="5">
    <source>
        <dbReference type="ARBA" id="ARBA00022692"/>
    </source>
</evidence>
<organism evidence="9 10">
    <name type="scientific">Pseudodesulfovibrio profundus</name>
    <dbReference type="NCBI Taxonomy" id="57320"/>
    <lineage>
        <taxon>Bacteria</taxon>
        <taxon>Pseudomonadati</taxon>
        <taxon>Thermodesulfobacteriota</taxon>
        <taxon>Desulfovibrionia</taxon>
        <taxon>Desulfovibrionales</taxon>
        <taxon>Desulfovibrionaceae</taxon>
    </lineage>
</organism>
<dbReference type="Pfam" id="PF01925">
    <property type="entry name" value="TauE"/>
    <property type="match status" value="1"/>
</dbReference>
<feature type="transmembrane region" description="Helical" evidence="8">
    <location>
        <begin position="135"/>
        <end position="163"/>
    </location>
</feature>
<evidence type="ECO:0000313" key="10">
    <source>
        <dbReference type="Proteomes" id="UP000219215"/>
    </source>
</evidence>
<name>A0A2C8F493_9BACT</name>
<keyword evidence="7 8" id="KW-0472">Membrane</keyword>
<keyword evidence="6 8" id="KW-1133">Transmembrane helix</keyword>
<keyword evidence="3" id="KW-0813">Transport</keyword>
<evidence type="ECO:0000256" key="1">
    <source>
        <dbReference type="ARBA" id="ARBA00004651"/>
    </source>
</evidence>
<comment type="subcellular location">
    <subcellularLocation>
        <location evidence="1 8">Cell membrane</location>
        <topology evidence="1 8">Multi-pass membrane protein</topology>
    </subcellularLocation>
</comment>
<evidence type="ECO:0000256" key="7">
    <source>
        <dbReference type="ARBA" id="ARBA00023136"/>
    </source>
</evidence>
<dbReference type="InterPro" id="IPR002781">
    <property type="entry name" value="TM_pro_TauE-like"/>
</dbReference>
<gene>
    <name evidence="9" type="ORF">DPRO_0303</name>
</gene>
<dbReference type="PANTHER" id="PTHR30269:SF37">
    <property type="entry name" value="MEMBRANE TRANSPORTER PROTEIN"/>
    <property type="match status" value="1"/>
</dbReference>
<sequence>MFKLLTYMLPMFETLSLILIVTVAGFVQGLTGFGFGLIALPLLGFFIPFKTIIPLVLLLGLIINATLSVQLRKSVHLATISTLFLITLPGIPIGAYILKQTSAEVLSIILGIIMIAFTSYQLLAKPTQKVLGLPITLATGFTSGILAGSIGVGGPPVIIYSAIQPWSKNEVKGTLALYFLISSLLAILSQAYAGLITKEVIEYTLPAIPGLCLGIFCGIYAFKRISDNGYKKLAILLVFFLGWMMIAKNIFPL</sequence>
<dbReference type="Proteomes" id="UP000219215">
    <property type="component" value="Chromosome DPRO"/>
</dbReference>
<dbReference type="EMBL" id="LT907975">
    <property type="protein sequence ID" value="SOB57182.1"/>
    <property type="molecule type" value="Genomic_DNA"/>
</dbReference>
<keyword evidence="4 8" id="KW-1003">Cell membrane</keyword>
<evidence type="ECO:0000313" key="9">
    <source>
        <dbReference type="EMBL" id="SOB57182.1"/>
    </source>
</evidence>
<feature type="transmembrane region" description="Helical" evidence="8">
    <location>
        <begin position="175"/>
        <end position="197"/>
    </location>
</feature>
<dbReference type="GO" id="GO:0005886">
    <property type="term" value="C:plasma membrane"/>
    <property type="evidence" value="ECO:0007669"/>
    <property type="project" value="UniProtKB-SubCell"/>
</dbReference>
<evidence type="ECO:0000256" key="4">
    <source>
        <dbReference type="ARBA" id="ARBA00022475"/>
    </source>
</evidence>
<feature type="transmembrane region" description="Helical" evidence="8">
    <location>
        <begin position="234"/>
        <end position="251"/>
    </location>
</feature>